<dbReference type="AlphaFoldDB" id="A0A433L8D8"/>
<reference evidence="1 2" key="1">
    <citation type="submission" date="2018-12" db="EMBL/GenBank/DDBJ databases">
        <title>three novel Halomonas strain isolated from plants.</title>
        <authorList>
            <person name="Sun C."/>
        </authorList>
    </citation>
    <scope>NUCLEOTIDE SEQUENCE [LARGE SCALE GENOMIC DNA]</scope>
    <source>
        <strain evidence="1 2">RC</strain>
    </source>
</reference>
<dbReference type="EMBL" id="RZHD01000010">
    <property type="protein sequence ID" value="RUR43432.1"/>
    <property type="molecule type" value="Genomic_DNA"/>
</dbReference>
<dbReference type="RefSeq" id="WP_126982015.1">
    <property type="nucleotide sequence ID" value="NZ_RZHD01000010.1"/>
</dbReference>
<proteinExistence type="predicted"/>
<organism evidence="1 2">
    <name type="scientific">Vreelandella populi</name>
    <dbReference type="NCBI Taxonomy" id="2498858"/>
    <lineage>
        <taxon>Bacteria</taxon>
        <taxon>Pseudomonadati</taxon>
        <taxon>Pseudomonadota</taxon>
        <taxon>Gammaproteobacteria</taxon>
        <taxon>Oceanospirillales</taxon>
        <taxon>Halomonadaceae</taxon>
        <taxon>Vreelandella</taxon>
    </lineage>
</organism>
<evidence type="ECO:0000313" key="1">
    <source>
        <dbReference type="EMBL" id="RUR43432.1"/>
    </source>
</evidence>
<sequence length="264" mass="30250">MQYPLNDTHSIKESSKSPAFTISVSDPYFDKSMMSLEGHIDDAKRFLQLTYCSAEHHDDTEADEVSEYEQICVFQDKYQNELIELQNGRSASSCQEKINEWVSSAFLSKSLQDSFSIAMTWSLCTDLLHKSGFDRNAWSTLIEYKKFELQTEIALEEEYSFFISTRNKAAGKKKGARYHNLRDDLIEHLVTPDPPSGWIYKKTTASKLAPLIYKRHSKSEHASLYPISQGEVETKLYSWLINDSTCKAVYAAHARKKSSKSSKH</sequence>
<accession>A0A433L8D8</accession>
<keyword evidence="2" id="KW-1185">Reference proteome</keyword>
<protein>
    <submittedName>
        <fullName evidence="1">Uncharacterized protein</fullName>
    </submittedName>
</protein>
<evidence type="ECO:0000313" key="2">
    <source>
        <dbReference type="Proteomes" id="UP000286912"/>
    </source>
</evidence>
<comment type="caution">
    <text evidence="1">The sequence shown here is derived from an EMBL/GenBank/DDBJ whole genome shotgun (WGS) entry which is preliminary data.</text>
</comment>
<dbReference type="Proteomes" id="UP000286912">
    <property type="component" value="Unassembled WGS sequence"/>
</dbReference>
<gene>
    <name evidence="1" type="ORF">ELY37_17155</name>
</gene>
<name>A0A433L8D8_9GAMM</name>
<dbReference type="OrthoDB" id="6171383at2"/>